<name>A0AA36MKX5_9DINO</name>
<sequence length="480" mass="50554">MESEFGPFFLSNFRLAPLAASISDAEIAKPGKPESQAPPLPPLVRQFESTESTTPGSSGLFRLAAPPPNQFAVGSRTPAEQVVKIETLQEQKAAPTRSKAEEGEEDYGPTGAVFVNDEESLLGAGAPAAVAPGRLVREVDSEGEEEAAPVQQYKVQVTVPEQVELPPPRPLELQKEAEPVVVPEEEAFVEPPPVPVQDRGENRLKLAKNLASAQSSPAATPGLSAPAPTPARAAGESLASPALTVPAPTPTGIPGQSLSPSPALKAVLPTPAQASVPTAALATATTSPAKSLPIIPGQVQSFRIVVPQPFPGVQIRKSPNLDDKHDRFLQDGKFVTGKVDTSGQWVKLSNKHYLPVQVGQIQVLHVVDPQDVPSSPGRPETDSIAKEEEANFWWTCCAGPAVTATIQTNDLHVAPQERNNVEDSGWPSEGAMLTPMVVAQGKPEAESSGGAAQKAAKLFPGEVAQLPRHISNPIDPFSDR</sequence>
<accession>A0AA36MKX5</accession>
<dbReference type="EMBL" id="CAUJNA010000337">
    <property type="protein sequence ID" value="CAJ1375751.1"/>
    <property type="molecule type" value="Genomic_DNA"/>
</dbReference>
<comment type="caution">
    <text evidence="2">The sequence shown here is derived from an EMBL/GenBank/DDBJ whole genome shotgun (WGS) entry which is preliminary data.</text>
</comment>
<dbReference type="AlphaFoldDB" id="A0AA36MKX5"/>
<proteinExistence type="predicted"/>
<evidence type="ECO:0000313" key="2">
    <source>
        <dbReference type="EMBL" id="CAJ1375751.1"/>
    </source>
</evidence>
<gene>
    <name evidence="2" type="ORF">EVOR1521_LOCUS4962</name>
</gene>
<evidence type="ECO:0000256" key="1">
    <source>
        <dbReference type="SAM" id="MobiDB-lite"/>
    </source>
</evidence>
<feature type="compositionally biased region" description="Low complexity" evidence="1">
    <location>
        <begin position="49"/>
        <end position="59"/>
    </location>
</feature>
<feature type="region of interest" description="Disordered" evidence="1">
    <location>
        <begin position="440"/>
        <end position="480"/>
    </location>
</feature>
<reference evidence="2" key="1">
    <citation type="submission" date="2023-08" db="EMBL/GenBank/DDBJ databases">
        <authorList>
            <person name="Chen Y."/>
            <person name="Shah S."/>
            <person name="Dougan E. K."/>
            <person name="Thang M."/>
            <person name="Chan C."/>
        </authorList>
    </citation>
    <scope>NUCLEOTIDE SEQUENCE</scope>
</reference>
<organism evidence="2 3">
    <name type="scientific">Effrenium voratum</name>
    <dbReference type="NCBI Taxonomy" id="2562239"/>
    <lineage>
        <taxon>Eukaryota</taxon>
        <taxon>Sar</taxon>
        <taxon>Alveolata</taxon>
        <taxon>Dinophyceae</taxon>
        <taxon>Suessiales</taxon>
        <taxon>Symbiodiniaceae</taxon>
        <taxon>Effrenium</taxon>
    </lineage>
</organism>
<feature type="region of interest" description="Disordered" evidence="1">
    <location>
        <begin position="183"/>
        <end position="264"/>
    </location>
</feature>
<feature type="region of interest" description="Disordered" evidence="1">
    <location>
        <begin position="26"/>
        <end position="111"/>
    </location>
</feature>
<dbReference type="Proteomes" id="UP001178507">
    <property type="component" value="Unassembled WGS sequence"/>
</dbReference>
<keyword evidence="3" id="KW-1185">Reference proteome</keyword>
<evidence type="ECO:0000313" key="3">
    <source>
        <dbReference type="Proteomes" id="UP001178507"/>
    </source>
</evidence>
<protein>
    <submittedName>
        <fullName evidence="2">Uncharacterized protein</fullName>
    </submittedName>
</protein>